<evidence type="ECO:0000256" key="1">
    <source>
        <dbReference type="ARBA" id="ARBA00004127"/>
    </source>
</evidence>
<keyword evidence="8" id="KW-1185">Reference proteome</keyword>
<evidence type="ECO:0000259" key="6">
    <source>
        <dbReference type="PROSITE" id="PS50850"/>
    </source>
</evidence>
<feature type="transmembrane region" description="Helical" evidence="5">
    <location>
        <begin position="347"/>
        <end position="370"/>
    </location>
</feature>
<evidence type="ECO:0000313" key="8">
    <source>
        <dbReference type="Proteomes" id="UP001496674"/>
    </source>
</evidence>
<dbReference type="RefSeq" id="WP_353334387.1">
    <property type="nucleotide sequence ID" value="NZ_AP028055.1"/>
</dbReference>
<dbReference type="InterPro" id="IPR036259">
    <property type="entry name" value="MFS_trans_sf"/>
</dbReference>
<keyword evidence="4 5" id="KW-0472">Membrane</keyword>
<accession>A0ABM8IC60</accession>
<feature type="transmembrane region" description="Helical" evidence="5">
    <location>
        <begin position="424"/>
        <end position="443"/>
    </location>
</feature>
<keyword evidence="3 5" id="KW-1133">Transmembrane helix</keyword>
<name>A0ABM8IC60_9BACE</name>
<protein>
    <submittedName>
        <fullName evidence="7">MFS transporter</fullName>
    </submittedName>
</protein>
<organism evidence="7 8">
    <name type="scientific">Bacteroides sedimenti</name>
    <dbReference type="NCBI Taxonomy" id="2136147"/>
    <lineage>
        <taxon>Bacteria</taxon>
        <taxon>Pseudomonadati</taxon>
        <taxon>Bacteroidota</taxon>
        <taxon>Bacteroidia</taxon>
        <taxon>Bacteroidales</taxon>
        <taxon>Bacteroidaceae</taxon>
        <taxon>Bacteroides</taxon>
    </lineage>
</organism>
<evidence type="ECO:0000256" key="5">
    <source>
        <dbReference type="SAM" id="Phobius"/>
    </source>
</evidence>
<dbReference type="PROSITE" id="PS50850">
    <property type="entry name" value="MFS"/>
    <property type="match status" value="1"/>
</dbReference>
<evidence type="ECO:0000256" key="2">
    <source>
        <dbReference type="ARBA" id="ARBA00022692"/>
    </source>
</evidence>
<dbReference type="PANTHER" id="PTHR43826:SF7">
    <property type="entry name" value="PROTEIN UHPC, PUTATIVE-RELATED"/>
    <property type="match status" value="1"/>
</dbReference>
<evidence type="ECO:0000256" key="3">
    <source>
        <dbReference type="ARBA" id="ARBA00022989"/>
    </source>
</evidence>
<feature type="transmembrane region" description="Helical" evidence="5">
    <location>
        <begin position="288"/>
        <end position="309"/>
    </location>
</feature>
<dbReference type="InterPro" id="IPR051337">
    <property type="entry name" value="OPA_Antiporter"/>
</dbReference>
<feature type="transmembrane region" description="Helical" evidence="5">
    <location>
        <begin position="190"/>
        <end position="210"/>
    </location>
</feature>
<reference evidence="7 8" key="1">
    <citation type="submission" date="2023-04" db="EMBL/GenBank/DDBJ databases">
        <title>Draft genome sequence of acteroides sedimenti strain YN3PY1.</title>
        <authorList>
            <person name="Yoshida N."/>
        </authorList>
    </citation>
    <scope>NUCLEOTIDE SEQUENCE [LARGE SCALE GENOMIC DNA]</scope>
    <source>
        <strain evidence="7 8">YN3PY1</strain>
    </source>
</reference>
<dbReference type="InterPro" id="IPR020846">
    <property type="entry name" value="MFS_dom"/>
</dbReference>
<feature type="transmembrane region" description="Helical" evidence="5">
    <location>
        <begin position="74"/>
        <end position="94"/>
    </location>
</feature>
<dbReference type="EMBL" id="AP028055">
    <property type="protein sequence ID" value="BEG99189.1"/>
    <property type="molecule type" value="Genomic_DNA"/>
</dbReference>
<evidence type="ECO:0000313" key="7">
    <source>
        <dbReference type="EMBL" id="BEG99189.1"/>
    </source>
</evidence>
<dbReference type="PANTHER" id="PTHR43826">
    <property type="entry name" value="GLUCOSE-6-PHOSPHATE EXCHANGER SLC37A4"/>
    <property type="match status" value="1"/>
</dbReference>
<feature type="transmembrane region" description="Helical" evidence="5">
    <location>
        <begin position="34"/>
        <end position="54"/>
    </location>
</feature>
<feature type="transmembrane region" description="Helical" evidence="5">
    <location>
        <begin position="382"/>
        <end position="404"/>
    </location>
</feature>
<dbReference type="InterPro" id="IPR011701">
    <property type="entry name" value="MFS"/>
</dbReference>
<feature type="transmembrane region" description="Helical" evidence="5">
    <location>
        <begin position="135"/>
        <end position="153"/>
    </location>
</feature>
<proteinExistence type="predicted"/>
<evidence type="ECO:0000256" key="4">
    <source>
        <dbReference type="ARBA" id="ARBA00023136"/>
    </source>
</evidence>
<dbReference type="Pfam" id="PF07690">
    <property type="entry name" value="MFS_1"/>
    <property type="match status" value="1"/>
</dbReference>
<sequence>MFKKIFDFYRISDEIPSKEEDESLINKRIRFYKWSTFLSATLGYGLYYVCRLSLNVVKKPIVDEGIFSEVELGIIGSVLFFTYAVGKFANGFLADRSNINRFMSTGLLVSALVNLCLGFTHSFILFAILWGISGWFQSMGAASCVVGLSRWFTDKERGSYYGFWSASHNIGEAMTFIIVASVATAFGWRYGFWGAGLVGLVGVLVIWNFFHDSPQSKGLPAVMRKKVDLGNVVSEEDFNKAQKQVLRMPAIWILALSSAFMYVSRYAVNSWGIFYLQAQKGYTTLDASFIISVSSVCGIIGTMFSGVISDKFFCGRRNVPALIFGVVNVVALCLFLLFPGVHFWIDILAMVLFGLGIGVLICFLGGLMAVDIAPRCASGAALGVVGIASYIGAGLQDIVSGILIQGNKTVENGKEVYDFTYINWFWIGSAALSVVFALFVWNAKRKEV</sequence>
<feature type="transmembrane region" description="Helical" evidence="5">
    <location>
        <begin position="321"/>
        <end position="341"/>
    </location>
</feature>
<dbReference type="Proteomes" id="UP001496674">
    <property type="component" value="Chromosome"/>
</dbReference>
<feature type="transmembrane region" description="Helical" evidence="5">
    <location>
        <begin position="106"/>
        <end position="129"/>
    </location>
</feature>
<dbReference type="PIRSF" id="PIRSF002808">
    <property type="entry name" value="Hexose_phosphate_transp"/>
    <property type="match status" value="1"/>
</dbReference>
<dbReference type="Gene3D" id="1.20.1250.20">
    <property type="entry name" value="MFS general substrate transporter like domains"/>
    <property type="match status" value="2"/>
</dbReference>
<keyword evidence="2 5" id="KW-0812">Transmembrane</keyword>
<gene>
    <name evidence="7" type="ORF">BSYN_14540</name>
</gene>
<comment type="subcellular location">
    <subcellularLocation>
        <location evidence="1">Endomembrane system</location>
        <topology evidence="1">Multi-pass membrane protein</topology>
    </subcellularLocation>
</comment>
<dbReference type="SUPFAM" id="SSF103473">
    <property type="entry name" value="MFS general substrate transporter"/>
    <property type="match status" value="1"/>
</dbReference>
<dbReference type="InterPro" id="IPR000849">
    <property type="entry name" value="Sugar_P_transporter"/>
</dbReference>
<feature type="transmembrane region" description="Helical" evidence="5">
    <location>
        <begin position="160"/>
        <end position="184"/>
    </location>
</feature>
<dbReference type="CDD" id="cd17312">
    <property type="entry name" value="MFS_OPA_SLC37"/>
    <property type="match status" value="1"/>
</dbReference>
<feature type="domain" description="Major facilitator superfamily (MFS) profile" evidence="6">
    <location>
        <begin position="36"/>
        <end position="445"/>
    </location>
</feature>
<feature type="transmembrane region" description="Helical" evidence="5">
    <location>
        <begin position="250"/>
        <end position="268"/>
    </location>
</feature>